<dbReference type="InterPro" id="IPR014729">
    <property type="entry name" value="Rossmann-like_a/b/a_fold"/>
</dbReference>
<protein>
    <submittedName>
        <fullName evidence="2">YdcF family protein</fullName>
    </submittedName>
</protein>
<dbReference type="CDD" id="cd06259">
    <property type="entry name" value="YdcF-like"/>
    <property type="match status" value="1"/>
</dbReference>
<dbReference type="InterPro" id="IPR051599">
    <property type="entry name" value="Cell_Envelope_Assoc"/>
</dbReference>
<accession>A0A2S9IUX0</accession>
<dbReference type="Proteomes" id="UP000239434">
    <property type="component" value="Unassembled WGS sequence"/>
</dbReference>
<dbReference type="GO" id="GO:0005886">
    <property type="term" value="C:plasma membrane"/>
    <property type="evidence" value="ECO:0007669"/>
    <property type="project" value="TreeGrafter"/>
</dbReference>
<name>A0A2S9IUX0_9HYPH</name>
<evidence type="ECO:0000259" key="1">
    <source>
        <dbReference type="Pfam" id="PF02698"/>
    </source>
</evidence>
<dbReference type="Pfam" id="PF02698">
    <property type="entry name" value="DUF218"/>
    <property type="match status" value="1"/>
</dbReference>
<dbReference type="RefSeq" id="WP_105741218.1">
    <property type="nucleotide sequence ID" value="NZ_PVBR01000004.1"/>
</dbReference>
<dbReference type="InterPro" id="IPR003848">
    <property type="entry name" value="DUF218"/>
</dbReference>
<proteinExistence type="predicted"/>
<reference evidence="2 3" key="1">
    <citation type="submission" date="2018-02" db="EMBL/GenBank/DDBJ databases">
        <title>The draft genome of Phyllobacterium sp. 1N-3.</title>
        <authorList>
            <person name="Liu L."/>
            <person name="Li L."/>
            <person name="Zhang X."/>
            <person name="Wang T."/>
            <person name="Liang L."/>
        </authorList>
    </citation>
    <scope>NUCLEOTIDE SEQUENCE [LARGE SCALE GENOMIC DNA]</scope>
    <source>
        <strain evidence="2 3">1N-3</strain>
    </source>
</reference>
<dbReference type="Gene3D" id="3.40.50.620">
    <property type="entry name" value="HUPs"/>
    <property type="match status" value="1"/>
</dbReference>
<sequence length="210" mass="23107">MNGTIHDAARTLWNFHLVHDELRPADAIIGLGSYDLRVAKRAASLFQAGFSPLLVFTGKSGNWTEGLYEKSEAETFADAAIAEGVPRAAIRIEPEATNIGENIRFTHGLLGDSAMSVIIVTKPQTQRRVLATVARQWPEVEALISAPPTGFEEQPTAAYPFEKLVHEMVGDLKRILEYPAKGFQIPQDIPPEVMAAYDFLVEHGFDEHPG</sequence>
<keyword evidence="3" id="KW-1185">Reference proteome</keyword>
<comment type="caution">
    <text evidence="2">The sequence shown here is derived from an EMBL/GenBank/DDBJ whole genome shotgun (WGS) entry which is preliminary data.</text>
</comment>
<dbReference type="PANTHER" id="PTHR30336">
    <property type="entry name" value="INNER MEMBRANE PROTEIN, PROBABLE PERMEASE"/>
    <property type="match status" value="1"/>
</dbReference>
<dbReference type="EMBL" id="PVBR01000004">
    <property type="protein sequence ID" value="PRD44332.1"/>
    <property type="molecule type" value="Genomic_DNA"/>
</dbReference>
<dbReference type="PANTHER" id="PTHR30336:SF20">
    <property type="entry name" value="DUF218 DOMAIN-CONTAINING PROTEIN"/>
    <property type="match status" value="1"/>
</dbReference>
<gene>
    <name evidence="2" type="ORF">C5748_07015</name>
</gene>
<evidence type="ECO:0000313" key="2">
    <source>
        <dbReference type="EMBL" id="PRD44332.1"/>
    </source>
</evidence>
<organism evidence="2 3">
    <name type="scientific">Phyllobacterium phragmitis</name>
    <dbReference type="NCBI Taxonomy" id="2670329"/>
    <lineage>
        <taxon>Bacteria</taxon>
        <taxon>Pseudomonadati</taxon>
        <taxon>Pseudomonadota</taxon>
        <taxon>Alphaproteobacteria</taxon>
        <taxon>Hyphomicrobiales</taxon>
        <taxon>Phyllobacteriaceae</taxon>
        <taxon>Phyllobacterium</taxon>
    </lineage>
</organism>
<dbReference type="AlphaFoldDB" id="A0A2S9IUX0"/>
<evidence type="ECO:0000313" key="3">
    <source>
        <dbReference type="Proteomes" id="UP000239434"/>
    </source>
</evidence>
<feature type="domain" description="DUF218" evidence="1">
    <location>
        <begin position="26"/>
        <end position="170"/>
    </location>
</feature>